<dbReference type="SUPFAM" id="SSF53092">
    <property type="entry name" value="Creatinase/prolidase N-terminal domain"/>
    <property type="match status" value="1"/>
</dbReference>
<dbReference type="GO" id="GO:0008235">
    <property type="term" value="F:metalloexopeptidase activity"/>
    <property type="evidence" value="ECO:0007669"/>
    <property type="project" value="UniProtKB-ARBA"/>
</dbReference>
<dbReference type="EC" id="3.4.-.-" evidence="7"/>
<reference evidence="7 8" key="1">
    <citation type="submission" date="2019-02" db="EMBL/GenBank/DDBJ databases">
        <title>Deep-cultivation of Planctomycetes and their phenomic and genomic characterization uncovers novel biology.</title>
        <authorList>
            <person name="Wiegand S."/>
            <person name="Jogler M."/>
            <person name="Boedeker C."/>
            <person name="Pinto D."/>
            <person name="Vollmers J."/>
            <person name="Rivas-Marin E."/>
            <person name="Kohn T."/>
            <person name="Peeters S.H."/>
            <person name="Heuer A."/>
            <person name="Rast P."/>
            <person name="Oberbeckmann S."/>
            <person name="Bunk B."/>
            <person name="Jeske O."/>
            <person name="Meyerdierks A."/>
            <person name="Storesund J.E."/>
            <person name="Kallscheuer N."/>
            <person name="Luecker S."/>
            <person name="Lage O.M."/>
            <person name="Pohl T."/>
            <person name="Merkel B.J."/>
            <person name="Hornburger P."/>
            <person name="Mueller R.-W."/>
            <person name="Bruemmer F."/>
            <person name="Labrenz M."/>
            <person name="Spormann A.M."/>
            <person name="Op den Camp H."/>
            <person name="Overmann J."/>
            <person name="Amann R."/>
            <person name="Jetten M.S.M."/>
            <person name="Mascher T."/>
            <person name="Medema M.H."/>
            <person name="Devos D.P."/>
            <person name="Kaster A.-K."/>
            <person name="Ovreas L."/>
            <person name="Rohde M."/>
            <person name="Galperin M.Y."/>
            <person name="Jogler C."/>
        </authorList>
    </citation>
    <scope>NUCLEOTIDE SEQUENCE [LARGE SCALE GENOMIC DNA]</scope>
    <source>
        <strain evidence="7 8">FF011L</strain>
    </source>
</reference>
<dbReference type="KEGG" id="rml:FF011L_22890"/>
<evidence type="ECO:0000256" key="3">
    <source>
        <dbReference type="ARBA" id="ARBA00022801"/>
    </source>
</evidence>
<dbReference type="Proteomes" id="UP000320672">
    <property type="component" value="Chromosome"/>
</dbReference>
<evidence type="ECO:0000256" key="2">
    <source>
        <dbReference type="ARBA" id="ARBA00022723"/>
    </source>
</evidence>
<dbReference type="PANTHER" id="PTHR46112">
    <property type="entry name" value="AMINOPEPTIDASE"/>
    <property type="match status" value="1"/>
</dbReference>
<evidence type="ECO:0000313" key="7">
    <source>
        <dbReference type="EMBL" id="QDS93519.1"/>
    </source>
</evidence>
<dbReference type="PRINTS" id="PR00599">
    <property type="entry name" value="MAPEPTIDASE"/>
</dbReference>
<gene>
    <name evidence="7" type="ORF">FF011L_22890</name>
</gene>
<dbReference type="GO" id="GO:0046872">
    <property type="term" value="F:metal ion binding"/>
    <property type="evidence" value="ECO:0007669"/>
    <property type="project" value="UniProtKB-KW"/>
</dbReference>
<dbReference type="InterPro" id="IPR036005">
    <property type="entry name" value="Creatinase/aminopeptidase-like"/>
</dbReference>
<keyword evidence="2" id="KW-0479">Metal-binding</keyword>
<dbReference type="RefSeq" id="WP_145351668.1">
    <property type="nucleotide sequence ID" value="NZ_CP036262.1"/>
</dbReference>
<dbReference type="Pfam" id="PF00557">
    <property type="entry name" value="Peptidase_M24"/>
    <property type="match status" value="1"/>
</dbReference>
<dbReference type="OrthoDB" id="9806388at2"/>
<dbReference type="Gene3D" id="3.40.350.10">
    <property type="entry name" value="Creatinase/prolidase N-terminal domain"/>
    <property type="match status" value="1"/>
</dbReference>
<dbReference type="CDD" id="cd01092">
    <property type="entry name" value="APP-like"/>
    <property type="match status" value="1"/>
</dbReference>
<dbReference type="InterPro" id="IPR000587">
    <property type="entry name" value="Creatinase_N"/>
</dbReference>
<dbReference type="AlphaFoldDB" id="A0A517MF58"/>
<dbReference type="GO" id="GO:0004177">
    <property type="term" value="F:aminopeptidase activity"/>
    <property type="evidence" value="ECO:0007669"/>
    <property type="project" value="UniProtKB-ARBA"/>
</dbReference>
<keyword evidence="8" id="KW-1185">Reference proteome</keyword>
<dbReference type="InterPro" id="IPR050659">
    <property type="entry name" value="Peptidase_M24B"/>
</dbReference>
<keyword evidence="3 7" id="KW-0378">Hydrolase</keyword>
<dbReference type="Gene3D" id="3.90.230.10">
    <property type="entry name" value="Creatinase/methionine aminopeptidase superfamily"/>
    <property type="match status" value="1"/>
</dbReference>
<accession>A0A517MF58</accession>
<name>A0A517MF58_9BACT</name>
<evidence type="ECO:0000259" key="5">
    <source>
        <dbReference type="Pfam" id="PF00557"/>
    </source>
</evidence>
<dbReference type="EMBL" id="CP036262">
    <property type="protein sequence ID" value="QDS93519.1"/>
    <property type="molecule type" value="Genomic_DNA"/>
</dbReference>
<protein>
    <submittedName>
        <fullName evidence="7">Putative peptidase</fullName>
        <ecNumber evidence="7">3.4.-.-</ecNumber>
    </submittedName>
</protein>
<dbReference type="Pfam" id="PF01321">
    <property type="entry name" value="Creatinase_N"/>
    <property type="match status" value="1"/>
</dbReference>
<evidence type="ECO:0000256" key="4">
    <source>
        <dbReference type="ARBA" id="ARBA00023049"/>
    </source>
</evidence>
<dbReference type="SUPFAM" id="SSF55920">
    <property type="entry name" value="Creatinase/aminopeptidase"/>
    <property type="match status" value="1"/>
</dbReference>
<dbReference type="InterPro" id="IPR000994">
    <property type="entry name" value="Pept_M24"/>
</dbReference>
<feature type="domain" description="Peptidase M24" evidence="5">
    <location>
        <begin position="143"/>
        <end position="345"/>
    </location>
</feature>
<proteinExistence type="predicted"/>
<dbReference type="GO" id="GO:0006508">
    <property type="term" value="P:proteolysis"/>
    <property type="evidence" value="ECO:0007669"/>
    <property type="project" value="UniProtKB-KW"/>
</dbReference>
<dbReference type="InterPro" id="IPR029149">
    <property type="entry name" value="Creatin/AminoP/Spt16_N"/>
</dbReference>
<sequence>MNYSARLQEACSRLSSHQVDALFVFNETNVSYLTGFSGDSTVLLLTENGATLLSDRRYETQLQQECPQLPALVRGPDKNMYQLIEEAAASQLADCQSIGFEANHLHWNDYQKLAKSLGARTLVPTSAFIEAQRLIKDEDEIAILRRAVSIAERTFLSIRARLRPDWTELQMAHELESTMRELGASGCGFAPILAIDANAALPHAHPGSQVLNQASTLLVDWGAKFQGYTSDLTRTLSIGPPSDRFHEVYEVVLLAQQTAIEKIRPGIPLKEIDRAARDVIAQAGFGDYFGHGLGHGIGLQVHESPRMASTSEETLESGMVVTVEPGIYLPGEFGVRIEDDVLVTPEGNEVLSSLAKGLDDMIVFL</sequence>
<dbReference type="InterPro" id="IPR001714">
    <property type="entry name" value="Pept_M24_MAP"/>
</dbReference>
<evidence type="ECO:0000313" key="8">
    <source>
        <dbReference type="Proteomes" id="UP000320672"/>
    </source>
</evidence>
<feature type="domain" description="Creatinase N-terminal" evidence="6">
    <location>
        <begin position="6"/>
        <end position="135"/>
    </location>
</feature>
<dbReference type="PANTHER" id="PTHR46112:SF3">
    <property type="entry name" value="AMINOPEPTIDASE YPDF"/>
    <property type="match status" value="1"/>
</dbReference>
<dbReference type="PROSITE" id="PS00491">
    <property type="entry name" value="PROLINE_PEPTIDASE"/>
    <property type="match status" value="1"/>
</dbReference>
<keyword evidence="4" id="KW-0482">Metalloprotease</keyword>
<dbReference type="InterPro" id="IPR001131">
    <property type="entry name" value="Peptidase_M24B_aminopep-P_CS"/>
</dbReference>
<organism evidence="7 8">
    <name type="scientific">Roseimaritima multifibrata</name>
    <dbReference type="NCBI Taxonomy" id="1930274"/>
    <lineage>
        <taxon>Bacteria</taxon>
        <taxon>Pseudomonadati</taxon>
        <taxon>Planctomycetota</taxon>
        <taxon>Planctomycetia</taxon>
        <taxon>Pirellulales</taxon>
        <taxon>Pirellulaceae</taxon>
        <taxon>Roseimaritima</taxon>
    </lineage>
</organism>
<evidence type="ECO:0000256" key="1">
    <source>
        <dbReference type="ARBA" id="ARBA00022670"/>
    </source>
</evidence>
<evidence type="ECO:0000259" key="6">
    <source>
        <dbReference type="Pfam" id="PF01321"/>
    </source>
</evidence>
<keyword evidence="1" id="KW-0645">Protease</keyword>